<dbReference type="Pfam" id="PF01418">
    <property type="entry name" value="HTH_6"/>
    <property type="match status" value="1"/>
</dbReference>
<dbReference type="InterPro" id="IPR009057">
    <property type="entry name" value="Homeodomain-like_sf"/>
</dbReference>
<dbReference type="PROSITE" id="PS51464">
    <property type="entry name" value="SIS"/>
    <property type="match status" value="1"/>
</dbReference>
<keyword evidence="1" id="KW-0805">Transcription regulation</keyword>
<dbReference type="RefSeq" id="WP_212948071.1">
    <property type="nucleotide sequence ID" value="NZ_BORW01000003.1"/>
</dbReference>
<comment type="caution">
    <text evidence="6">The sequence shown here is derived from an EMBL/GenBank/DDBJ whole genome shotgun (WGS) entry which is preliminary data.</text>
</comment>
<dbReference type="InterPro" id="IPR046348">
    <property type="entry name" value="SIS_dom_sf"/>
</dbReference>
<protein>
    <submittedName>
        <fullName evidence="6">HTH-type transcriptional regulator</fullName>
    </submittedName>
</protein>
<dbReference type="InterPro" id="IPR000281">
    <property type="entry name" value="HTH_RpiR"/>
</dbReference>
<dbReference type="InterPro" id="IPR047640">
    <property type="entry name" value="RpiR-like"/>
</dbReference>
<organism evidence="6 7">
    <name type="scientific">Paenibacillus cookii</name>
    <dbReference type="NCBI Taxonomy" id="157839"/>
    <lineage>
        <taxon>Bacteria</taxon>
        <taxon>Bacillati</taxon>
        <taxon>Bacillota</taxon>
        <taxon>Bacilli</taxon>
        <taxon>Bacillales</taxon>
        <taxon>Paenibacillaceae</taxon>
        <taxon>Paenibacillus</taxon>
    </lineage>
</organism>
<evidence type="ECO:0000313" key="6">
    <source>
        <dbReference type="EMBL" id="GIO66182.1"/>
    </source>
</evidence>
<dbReference type="InterPro" id="IPR035472">
    <property type="entry name" value="RpiR-like_SIS"/>
</dbReference>
<dbReference type="PANTHER" id="PTHR30514">
    <property type="entry name" value="GLUCOKINASE"/>
    <property type="match status" value="1"/>
</dbReference>
<dbReference type="Gene3D" id="1.10.10.10">
    <property type="entry name" value="Winged helix-like DNA-binding domain superfamily/Winged helix DNA-binding domain"/>
    <property type="match status" value="1"/>
</dbReference>
<dbReference type="InterPro" id="IPR036388">
    <property type="entry name" value="WH-like_DNA-bd_sf"/>
</dbReference>
<dbReference type="PANTHER" id="PTHR30514:SF10">
    <property type="entry name" value="MURR_RPIR FAMILY TRANSCRIPTIONAL REGULATOR"/>
    <property type="match status" value="1"/>
</dbReference>
<dbReference type="CDD" id="cd05013">
    <property type="entry name" value="SIS_RpiR"/>
    <property type="match status" value="1"/>
</dbReference>
<reference evidence="6 7" key="1">
    <citation type="submission" date="2021-03" db="EMBL/GenBank/DDBJ databases">
        <title>Antimicrobial resistance genes in bacteria isolated from Japanese honey, and their potential for conferring macrolide and lincosamide resistance in the American foulbrood pathogen Paenibacillus larvae.</title>
        <authorList>
            <person name="Okamoto M."/>
            <person name="Kumagai M."/>
            <person name="Kanamori H."/>
            <person name="Takamatsu D."/>
        </authorList>
    </citation>
    <scope>NUCLEOTIDE SEQUENCE [LARGE SCALE GENOMIC DNA]</scope>
    <source>
        <strain evidence="6 7">J21TS3</strain>
    </source>
</reference>
<sequence length="294" mass="32407">MAPFLYALAQEKDKLSPQERRIADFILSSPAQVVHMGIKELAEQCGTSPATVTRFCKVFHLKGYPDLKVKLSAELAHTGLQERNQASSYQDIVANNPLSKIVEAMEANHLTSIRDTTQLLDMNRLSQAIRLLCDAQRIDLYGVATSSVVALDFYQKLIRIGKNCTAFADPHMQITSASTLTDRDVAIAISYSGETEETISALSCAKDSGAATITLTSYGSNTLASMADIPLFVSSLEEGMRRGDMASRIAQLHIIDILFMGMSSEQFGQYVPKLEQSYQNVRNYRKTRGGYSKT</sequence>
<keyword evidence="7" id="KW-1185">Reference proteome</keyword>
<proteinExistence type="predicted"/>
<keyword evidence="2" id="KW-0238">DNA-binding</keyword>
<gene>
    <name evidence="6" type="ORF">J21TS3_10030</name>
</gene>
<accession>A0ABQ4LSF0</accession>
<dbReference type="Gene3D" id="3.40.50.10490">
    <property type="entry name" value="Glucose-6-phosphate isomerase like protein, domain 1"/>
    <property type="match status" value="1"/>
</dbReference>
<dbReference type="Pfam" id="PF01380">
    <property type="entry name" value="SIS"/>
    <property type="match status" value="1"/>
</dbReference>
<evidence type="ECO:0000256" key="3">
    <source>
        <dbReference type="ARBA" id="ARBA00023163"/>
    </source>
</evidence>
<evidence type="ECO:0000256" key="1">
    <source>
        <dbReference type="ARBA" id="ARBA00023015"/>
    </source>
</evidence>
<evidence type="ECO:0000259" key="5">
    <source>
        <dbReference type="PROSITE" id="PS51464"/>
    </source>
</evidence>
<dbReference type="SUPFAM" id="SSF53697">
    <property type="entry name" value="SIS domain"/>
    <property type="match status" value="1"/>
</dbReference>
<feature type="domain" description="SIS" evidence="5">
    <location>
        <begin position="128"/>
        <end position="268"/>
    </location>
</feature>
<dbReference type="PROSITE" id="PS51071">
    <property type="entry name" value="HTH_RPIR"/>
    <property type="match status" value="1"/>
</dbReference>
<evidence type="ECO:0000256" key="2">
    <source>
        <dbReference type="ARBA" id="ARBA00023125"/>
    </source>
</evidence>
<dbReference type="SUPFAM" id="SSF46689">
    <property type="entry name" value="Homeodomain-like"/>
    <property type="match status" value="1"/>
</dbReference>
<evidence type="ECO:0000313" key="7">
    <source>
        <dbReference type="Proteomes" id="UP000680638"/>
    </source>
</evidence>
<feature type="domain" description="HTH rpiR-type" evidence="4">
    <location>
        <begin position="2"/>
        <end position="78"/>
    </location>
</feature>
<dbReference type="Proteomes" id="UP000680638">
    <property type="component" value="Unassembled WGS sequence"/>
</dbReference>
<name>A0ABQ4LSF0_9BACL</name>
<keyword evidence="3" id="KW-0804">Transcription</keyword>
<evidence type="ECO:0000259" key="4">
    <source>
        <dbReference type="PROSITE" id="PS51071"/>
    </source>
</evidence>
<dbReference type="EMBL" id="BORW01000003">
    <property type="protein sequence ID" value="GIO66182.1"/>
    <property type="molecule type" value="Genomic_DNA"/>
</dbReference>
<dbReference type="InterPro" id="IPR001347">
    <property type="entry name" value="SIS_dom"/>
</dbReference>